<name>A0AA41WWB0_9RALS</name>
<gene>
    <name evidence="1" type="ORF">NKG59_14690</name>
</gene>
<proteinExistence type="predicted"/>
<evidence type="ECO:0000313" key="1">
    <source>
        <dbReference type="EMBL" id="MCP1173607.1"/>
    </source>
</evidence>
<dbReference type="AlphaFoldDB" id="A0AA41WWB0"/>
<protein>
    <submittedName>
        <fullName evidence="1">Uncharacterized protein</fullName>
    </submittedName>
</protein>
<dbReference type="RefSeq" id="WP_045206025.1">
    <property type="nucleotide sequence ID" value="NZ_JAMYWC010000004.1"/>
</dbReference>
<sequence length="195" mass="20647">MHPIDPARLAEAQGTVTQFLMNEHGDLDGFILDGTWQVYFPPSMSASVAAHVTQGDTVRVQGAAPRRTDVMSVFAIEAEDGETIVDEGPGRNRNHDNERDVQRVPVDLIGTVVLPLYGPKGEPCGALLGGGTSLRMAVRAAEELARYLAPGTRVHAWGELVSSELASTLDVAAIALASDGVAHPSTRAGRENAAR</sequence>
<organism evidence="1 2">
    <name type="scientific">Ralstonia chuxiongensis</name>
    <dbReference type="NCBI Taxonomy" id="2957504"/>
    <lineage>
        <taxon>Bacteria</taxon>
        <taxon>Pseudomonadati</taxon>
        <taxon>Pseudomonadota</taxon>
        <taxon>Betaproteobacteria</taxon>
        <taxon>Burkholderiales</taxon>
        <taxon>Burkholderiaceae</taxon>
        <taxon>Ralstonia</taxon>
    </lineage>
</organism>
<comment type="caution">
    <text evidence="1">The sequence shown here is derived from an EMBL/GenBank/DDBJ whole genome shotgun (WGS) entry which is preliminary data.</text>
</comment>
<evidence type="ECO:0000313" key="2">
    <source>
        <dbReference type="Proteomes" id="UP001162793"/>
    </source>
</evidence>
<accession>A0AA41WWB0</accession>
<dbReference type="Proteomes" id="UP001162793">
    <property type="component" value="Unassembled WGS sequence"/>
</dbReference>
<keyword evidence="2" id="KW-1185">Reference proteome</keyword>
<reference evidence="2" key="1">
    <citation type="journal article" date="2023" name="Front. Microbiol.">
        <title>Ralstonia chuxiongensis sp. nov., Ralstonia mojiangensis sp. nov., and Ralstonia soli sp. nov., isolated from tobacco fields, are three novel species in the family Burkholderiaceae.</title>
        <authorList>
            <person name="Lu C.H."/>
            <person name="Zhang Y.Y."/>
            <person name="Jiang N."/>
            <person name="Chen W."/>
            <person name="Shao X."/>
            <person name="Zhao Z.M."/>
            <person name="Lu W.L."/>
            <person name="Hu X."/>
            <person name="Xi Y.X."/>
            <person name="Zou S.Y."/>
            <person name="Wei Q.J."/>
            <person name="Lin Z.L."/>
            <person name="Gong L."/>
            <person name="Gai X.T."/>
            <person name="Zhang L.Q."/>
            <person name="Li J.Y."/>
            <person name="Jin Y."/>
            <person name="Xia Z.Y."/>
        </authorList>
    </citation>
    <scope>NUCLEOTIDE SEQUENCE [LARGE SCALE GENOMIC DNA]</scope>
    <source>
        <strain evidence="2">21YRMH01-3</strain>
    </source>
</reference>
<dbReference type="EMBL" id="JAMYWC010000004">
    <property type="protein sequence ID" value="MCP1173607.1"/>
    <property type="molecule type" value="Genomic_DNA"/>
</dbReference>